<keyword evidence="1" id="KW-0677">Repeat</keyword>
<sequence length="78" mass="8608">MITNGLVDRYLKCGSPKDAQKLFMFANNRYDVVLLSSYGKEALDLFNGMKTLGVRPNHVTFVGVLSACSHVNLVDEGQ</sequence>
<accession>A0A843X7X2</accession>
<dbReference type="PANTHER" id="PTHR47926">
    <property type="entry name" value="PENTATRICOPEPTIDE REPEAT-CONTAINING PROTEIN"/>
    <property type="match status" value="1"/>
</dbReference>
<dbReference type="AlphaFoldDB" id="A0A843X7X2"/>
<dbReference type="GO" id="GO:0003723">
    <property type="term" value="F:RNA binding"/>
    <property type="evidence" value="ECO:0007669"/>
    <property type="project" value="InterPro"/>
</dbReference>
<proteinExistence type="predicted"/>
<dbReference type="InterPro" id="IPR002885">
    <property type="entry name" value="PPR_rpt"/>
</dbReference>
<evidence type="ECO:0000313" key="3">
    <source>
        <dbReference type="Proteomes" id="UP000652761"/>
    </source>
</evidence>
<dbReference type="InterPro" id="IPR046960">
    <property type="entry name" value="PPR_At4g14850-like_plant"/>
</dbReference>
<dbReference type="GO" id="GO:0009451">
    <property type="term" value="P:RNA modification"/>
    <property type="evidence" value="ECO:0007669"/>
    <property type="project" value="InterPro"/>
</dbReference>
<dbReference type="Pfam" id="PF01535">
    <property type="entry name" value="PPR"/>
    <property type="match status" value="2"/>
</dbReference>
<dbReference type="InterPro" id="IPR011990">
    <property type="entry name" value="TPR-like_helical_dom_sf"/>
</dbReference>
<organism evidence="2 3">
    <name type="scientific">Colocasia esculenta</name>
    <name type="common">Wild taro</name>
    <name type="synonym">Arum esculentum</name>
    <dbReference type="NCBI Taxonomy" id="4460"/>
    <lineage>
        <taxon>Eukaryota</taxon>
        <taxon>Viridiplantae</taxon>
        <taxon>Streptophyta</taxon>
        <taxon>Embryophyta</taxon>
        <taxon>Tracheophyta</taxon>
        <taxon>Spermatophyta</taxon>
        <taxon>Magnoliopsida</taxon>
        <taxon>Liliopsida</taxon>
        <taxon>Araceae</taxon>
        <taxon>Aroideae</taxon>
        <taxon>Colocasieae</taxon>
        <taxon>Colocasia</taxon>
    </lineage>
</organism>
<dbReference type="Proteomes" id="UP000652761">
    <property type="component" value="Unassembled WGS sequence"/>
</dbReference>
<evidence type="ECO:0000256" key="1">
    <source>
        <dbReference type="ARBA" id="ARBA00022737"/>
    </source>
</evidence>
<gene>
    <name evidence="2" type="ORF">Taro_047410</name>
</gene>
<dbReference type="EMBL" id="NMUH01006106">
    <property type="protein sequence ID" value="MQM14480.1"/>
    <property type="molecule type" value="Genomic_DNA"/>
</dbReference>
<dbReference type="Gene3D" id="1.25.40.10">
    <property type="entry name" value="Tetratricopeptide repeat domain"/>
    <property type="match status" value="1"/>
</dbReference>
<name>A0A843X7X2_COLES</name>
<dbReference type="OrthoDB" id="1731741at2759"/>
<protein>
    <recommendedName>
        <fullName evidence="4">Pentatricopeptide repeat-containing protein</fullName>
    </recommendedName>
</protein>
<evidence type="ECO:0000313" key="2">
    <source>
        <dbReference type="EMBL" id="MQM14480.1"/>
    </source>
</evidence>
<comment type="caution">
    <text evidence="2">The sequence shown here is derived from an EMBL/GenBank/DDBJ whole genome shotgun (WGS) entry which is preliminary data.</text>
</comment>
<keyword evidence="3" id="KW-1185">Reference proteome</keyword>
<evidence type="ECO:0008006" key="4">
    <source>
        <dbReference type="Google" id="ProtNLM"/>
    </source>
</evidence>
<reference evidence="2" key="1">
    <citation type="submission" date="2017-07" db="EMBL/GenBank/DDBJ databases">
        <title>Taro Niue Genome Assembly and Annotation.</title>
        <authorList>
            <person name="Atibalentja N."/>
            <person name="Keating K."/>
            <person name="Fields C.J."/>
        </authorList>
    </citation>
    <scope>NUCLEOTIDE SEQUENCE</scope>
    <source>
        <strain evidence="2">Niue_2</strain>
        <tissue evidence="2">Leaf</tissue>
    </source>
</reference>